<organism evidence="1">
    <name type="scientific">Magallana gigas</name>
    <name type="common">Pacific oyster</name>
    <name type="synonym">Crassostrea gigas</name>
    <dbReference type="NCBI Taxonomy" id="29159"/>
    <lineage>
        <taxon>Eukaryota</taxon>
        <taxon>Metazoa</taxon>
        <taxon>Spiralia</taxon>
        <taxon>Lophotrochozoa</taxon>
        <taxon>Mollusca</taxon>
        <taxon>Bivalvia</taxon>
        <taxon>Autobranchia</taxon>
        <taxon>Pteriomorphia</taxon>
        <taxon>Ostreida</taxon>
        <taxon>Ostreoidea</taxon>
        <taxon>Ostreidae</taxon>
        <taxon>Magallana</taxon>
    </lineage>
</organism>
<reference evidence="1" key="1">
    <citation type="journal article" date="2012" name="Nature">
        <title>The oyster genome reveals stress adaptation and complexity of shell formation.</title>
        <authorList>
            <person name="Zhang G."/>
            <person name="Fang X."/>
            <person name="Guo X."/>
            <person name="Li L."/>
            <person name="Luo R."/>
            <person name="Xu F."/>
            <person name="Yang P."/>
            <person name="Zhang L."/>
            <person name="Wang X."/>
            <person name="Qi H."/>
            <person name="Xiong Z."/>
            <person name="Que H."/>
            <person name="Xie Y."/>
            <person name="Holland P.W."/>
            <person name="Paps J."/>
            <person name="Zhu Y."/>
            <person name="Wu F."/>
            <person name="Chen Y."/>
            <person name="Wang J."/>
            <person name="Peng C."/>
            <person name="Meng J."/>
            <person name="Yang L."/>
            <person name="Liu J."/>
            <person name="Wen B."/>
            <person name="Zhang N."/>
            <person name="Huang Z."/>
            <person name="Zhu Q."/>
            <person name="Feng Y."/>
            <person name="Mount A."/>
            <person name="Hedgecock D."/>
            <person name="Xu Z."/>
            <person name="Liu Y."/>
            <person name="Domazet-Loso T."/>
            <person name="Du Y."/>
            <person name="Sun X."/>
            <person name="Zhang S."/>
            <person name="Liu B."/>
            <person name="Cheng P."/>
            <person name="Jiang X."/>
            <person name="Li J."/>
            <person name="Fan D."/>
            <person name="Wang W."/>
            <person name="Fu W."/>
            <person name="Wang T."/>
            <person name="Wang B."/>
            <person name="Zhang J."/>
            <person name="Peng Z."/>
            <person name="Li Y."/>
            <person name="Li N."/>
            <person name="Wang J."/>
            <person name="Chen M."/>
            <person name="He Y."/>
            <person name="Tan F."/>
            <person name="Song X."/>
            <person name="Zheng Q."/>
            <person name="Huang R."/>
            <person name="Yang H."/>
            <person name="Du X."/>
            <person name="Chen L."/>
            <person name="Yang M."/>
            <person name="Gaffney P.M."/>
            <person name="Wang S."/>
            <person name="Luo L."/>
            <person name="She Z."/>
            <person name="Ming Y."/>
            <person name="Huang W."/>
            <person name="Zhang S."/>
            <person name="Huang B."/>
            <person name="Zhang Y."/>
            <person name="Qu T."/>
            <person name="Ni P."/>
            <person name="Miao G."/>
            <person name="Wang J."/>
            <person name="Wang Q."/>
            <person name="Steinberg C.E."/>
            <person name="Wang H."/>
            <person name="Li N."/>
            <person name="Qian L."/>
            <person name="Zhang G."/>
            <person name="Li Y."/>
            <person name="Yang H."/>
            <person name="Liu X."/>
            <person name="Wang J."/>
            <person name="Yin Y."/>
            <person name="Wang J."/>
        </authorList>
    </citation>
    <scope>NUCLEOTIDE SEQUENCE [LARGE SCALE GENOMIC DNA]</scope>
    <source>
        <strain evidence="1">05x7-T-G4-1.051#20</strain>
    </source>
</reference>
<dbReference type="EMBL" id="JH822579">
    <property type="protein sequence ID" value="EKC17577.1"/>
    <property type="molecule type" value="Genomic_DNA"/>
</dbReference>
<name>K1P198_MAGGI</name>
<evidence type="ECO:0000313" key="1">
    <source>
        <dbReference type="EMBL" id="EKC17577.1"/>
    </source>
</evidence>
<sequence>MHLDKSVLDQGAREIEIRACTELSLSHTEHTAYTVGHPCKPYIQPNQPWPYPTYTRAIRVYP</sequence>
<dbReference type="AlphaFoldDB" id="K1P198"/>
<protein>
    <submittedName>
        <fullName evidence="1">Uncharacterized protein</fullName>
    </submittedName>
</protein>
<dbReference type="HOGENOM" id="CLU_2906215_0_0_1"/>
<accession>K1P198</accession>
<dbReference type="InParanoid" id="K1P198"/>
<gene>
    <name evidence="1" type="ORF">CGI_10000539</name>
</gene>
<proteinExistence type="predicted"/>